<keyword evidence="4 6" id="KW-1133">Transmembrane helix</keyword>
<sequence>MVTNQDTDRKPVQAASRAARPGRRLLRLAERTFHWILAPGLVLAIGISEYGNLLPYAAGREAAWTVTIYGLHKTVGLAMLFLVPGLAIALRPWRRRAVPTGRVGWAPVLDRVVFWGLMVGAFVIPVSGPILHGMGPGWGYAPVWWGLPNRVPFVPERLAAGPVTRDFHIQSFWLFSALAITHVILACRVWLMRRQPSPRRWIRLRLPPLAHRLAPLIGAALWVGLAIYSWTTA</sequence>
<dbReference type="SUPFAM" id="SSF81342">
    <property type="entry name" value="Transmembrane di-heme cytochromes"/>
    <property type="match status" value="1"/>
</dbReference>
<dbReference type="GO" id="GO:0005886">
    <property type="term" value="C:plasma membrane"/>
    <property type="evidence" value="ECO:0007669"/>
    <property type="project" value="UniProtKB-SubCell"/>
</dbReference>
<evidence type="ECO:0000259" key="7">
    <source>
        <dbReference type="Pfam" id="PF01292"/>
    </source>
</evidence>
<keyword evidence="3 6" id="KW-0812">Transmembrane</keyword>
<name>A0A2H5EVS5_9RHOB</name>
<organism evidence="8 9">
    <name type="scientific">Paracoccus zhejiangensis</name>
    <dbReference type="NCBI Taxonomy" id="1077935"/>
    <lineage>
        <taxon>Bacteria</taxon>
        <taxon>Pseudomonadati</taxon>
        <taxon>Pseudomonadota</taxon>
        <taxon>Alphaproteobacteria</taxon>
        <taxon>Rhodobacterales</taxon>
        <taxon>Paracoccaceae</taxon>
        <taxon>Paracoccus</taxon>
    </lineage>
</organism>
<evidence type="ECO:0000256" key="6">
    <source>
        <dbReference type="SAM" id="Phobius"/>
    </source>
</evidence>
<evidence type="ECO:0000313" key="8">
    <source>
        <dbReference type="EMBL" id="AUH63380.1"/>
    </source>
</evidence>
<feature type="transmembrane region" description="Helical" evidence="6">
    <location>
        <begin position="71"/>
        <end position="91"/>
    </location>
</feature>
<dbReference type="AlphaFoldDB" id="A0A2H5EVS5"/>
<reference evidence="8 9" key="1">
    <citation type="journal article" date="2013" name="Antonie Van Leeuwenhoek">
        <title>Paracoccus zhejiangensis sp. nov., isolated from activated sludge in wastewater-treatment system.</title>
        <authorList>
            <person name="Wu Z.G."/>
            <person name="Zhang D.F."/>
            <person name="Liu Y.L."/>
            <person name="Wang F."/>
            <person name="Jiang X."/>
            <person name="Li C."/>
            <person name="Li S.P."/>
            <person name="Hong Q."/>
            <person name="Li W.J."/>
        </authorList>
    </citation>
    <scope>NUCLEOTIDE SEQUENCE [LARGE SCALE GENOMIC DNA]</scope>
    <source>
        <strain evidence="8 9">J6</strain>
    </source>
</reference>
<protein>
    <recommendedName>
        <fullName evidence="7">Cytochrome b561 bacterial/Ni-hydrogenase domain-containing protein</fullName>
    </recommendedName>
</protein>
<evidence type="ECO:0000256" key="4">
    <source>
        <dbReference type="ARBA" id="ARBA00022989"/>
    </source>
</evidence>
<keyword evidence="2" id="KW-1003">Cell membrane</keyword>
<dbReference type="InterPro" id="IPR016174">
    <property type="entry name" value="Di-haem_cyt_TM"/>
</dbReference>
<dbReference type="GO" id="GO:0022904">
    <property type="term" value="P:respiratory electron transport chain"/>
    <property type="evidence" value="ECO:0007669"/>
    <property type="project" value="InterPro"/>
</dbReference>
<feature type="transmembrane region" description="Helical" evidence="6">
    <location>
        <begin position="112"/>
        <end position="131"/>
    </location>
</feature>
<gene>
    <name evidence="8" type="ORF">CX676_03740</name>
</gene>
<dbReference type="GO" id="GO:0009055">
    <property type="term" value="F:electron transfer activity"/>
    <property type="evidence" value="ECO:0007669"/>
    <property type="project" value="InterPro"/>
</dbReference>
<dbReference type="Pfam" id="PF01292">
    <property type="entry name" value="Ni_hydr_CYTB"/>
    <property type="match status" value="1"/>
</dbReference>
<feature type="domain" description="Cytochrome b561 bacterial/Ni-hydrogenase" evidence="7">
    <location>
        <begin position="28"/>
        <end position="195"/>
    </location>
</feature>
<dbReference type="InterPro" id="IPR011577">
    <property type="entry name" value="Cyt_b561_bac/Ni-Hgenase"/>
</dbReference>
<evidence type="ECO:0000256" key="2">
    <source>
        <dbReference type="ARBA" id="ARBA00022475"/>
    </source>
</evidence>
<evidence type="ECO:0000256" key="5">
    <source>
        <dbReference type="ARBA" id="ARBA00023136"/>
    </source>
</evidence>
<dbReference type="Proteomes" id="UP000234530">
    <property type="component" value="Chromosome"/>
</dbReference>
<feature type="transmembrane region" description="Helical" evidence="6">
    <location>
        <begin position="172"/>
        <end position="191"/>
    </location>
</feature>
<comment type="subcellular location">
    <subcellularLocation>
        <location evidence="1">Cell membrane</location>
        <topology evidence="1">Multi-pass membrane protein</topology>
    </subcellularLocation>
</comment>
<evidence type="ECO:0000313" key="9">
    <source>
        <dbReference type="Proteomes" id="UP000234530"/>
    </source>
</evidence>
<proteinExistence type="predicted"/>
<accession>A0A2H5EVS5</accession>
<keyword evidence="9" id="KW-1185">Reference proteome</keyword>
<feature type="transmembrane region" description="Helical" evidence="6">
    <location>
        <begin position="33"/>
        <end position="51"/>
    </location>
</feature>
<dbReference type="EMBL" id="CP025430">
    <property type="protein sequence ID" value="AUH63380.1"/>
    <property type="molecule type" value="Genomic_DNA"/>
</dbReference>
<keyword evidence="5 6" id="KW-0472">Membrane</keyword>
<dbReference type="KEGG" id="pzh:CX676_03740"/>
<evidence type="ECO:0000256" key="3">
    <source>
        <dbReference type="ARBA" id="ARBA00022692"/>
    </source>
</evidence>
<evidence type="ECO:0000256" key="1">
    <source>
        <dbReference type="ARBA" id="ARBA00004651"/>
    </source>
</evidence>
<feature type="transmembrane region" description="Helical" evidence="6">
    <location>
        <begin position="212"/>
        <end position="231"/>
    </location>
</feature>